<dbReference type="EMBL" id="MOMC01000068">
    <property type="protein sequence ID" value="ONH24774.1"/>
    <property type="molecule type" value="Genomic_DNA"/>
</dbReference>
<gene>
    <name evidence="2" type="ORF">BL253_29520</name>
</gene>
<feature type="region of interest" description="Disordered" evidence="1">
    <location>
        <begin position="444"/>
        <end position="512"/>
    </location>
</feature>
<accession>A0A1V2I370</accession>
<feature type="compositionally biased region" description="Low complexity" evidence="1">
    <location>
        <begin position="444"/>
        <end position="454"/>
    </location>
</feature>
<feature type="region of interest" description="Disordered" evidence="1">
    <location>
        <begin position="1"/>
        <end position="42"/>
    </location>
</feature>
<feature type="compositionally biased region" description="Low complexity" evidence="1">
    <location>
        <begin position="165"/>
        <end position="188"/>
    </location>
</feature>
<dbReference type="SUPFAM" id="SSF55874">
    <property type="entry name" value="ATPase domain of HSP90 chaperone/DNA topoisomerase II/histidine kinase"/>
    <property type="match status" value="1"/>
</dbReference>
<dbReference type="STRING" id="1834516.BL253_29520"/>
<name>A0A1V2I370_9ACTN</name>
<feature type="compositionally biased region" description="Low complexity" evidence="1">
    <location>
        <begin position="1"/>
        <end position="23"/>
    </location>
</feature>
<dbReference type="Gene3D" id="3.30.565.10">
    <property type="entry name" value="Histidine kinase-like ATPase, C-terminal domain"/>
    <property type="match status" value="1"/>
</dbReference>
<reference evidence="3" key="1">
    <citation type="submission" date="2016-10" db="EMBL/GenBank/DDBJ databases">
        <title>Frankia sp. NRRL B-16386 Genome sequencing.</title>
        <authorList>
            <person name="Ghodhbane-Gtari F."/>
            <person name="Swanson E."/>
            <person name="Gueddou A."/>
            <person name="Hezbri K."/>
            <person name="Ktari K."/>
            <person name="Nouioui I."/>
            <person name="Morris K."/>
            <person name="Simpson S."/>
            <person name="Abebe-Akele F."/>
            <person name="Thomas K."/>
            <person name="Gtari M."/>
            <person name="Tisa L.S."/>
        </authorList>
    </citation>
    <scope>NUCLEOTIDE SEQUENCE [LARGE SCALE GENOMIC DNA]</scope>
    <source>
        <strain evidence="3">NRRL B-16386</strain>
    </source>
</reference>
<evidence type="ECO:0000313" key="2">
    <source>
        <dbReference type="EMBL" id="ONH24774.1"/>
    </source>
</evidence>
<sequence>MDAADESAVGSAAAAGPAAQPANPGVPPSSAPPGREAGDPFGTAAVRGRVLDAWAASPARFREDANAEEDAALGAYRDRLVVELLQNAVDAAAVAGVAGRVLIRLTGDHLEVANTGAPLTAAGVEALSTLRASAKRDTGAIGRFGAGFASVLAVSDEPSIVSRNPAAAGSGDEAPGGPAEGPSEGVSPASARGVRWSKDWTVAAVHQIGAAGLRAELARRDGAAPILRLPFAAVDERPPPDGYDTVVRLPLRDAEAAATARELLAAFDPTLLLVLPGLVEAVLDLDGDIQTHTCHWEYTAGDESVGEAPAAIADAHHGDPADPADMPLDAALEIALLDGERWRGCVRRGTIPPALLADRPVEERARTGYAARAMVRDRGWPAAVPKVVRAPQPTDEPLSLPVLASVELPLEPSRRHTVAGPLRDWLTDRLAEAVVALAVHLGGADADAAPDGTPAPGGGGEGRGEDLFAMFAASSPTTDDRHGPAPISADPEVPARSTAGSLPDGRSPSGKSAIEQVVIPPDPLAALELVPSGLPAGPVDGRLRDAVARMLPEVGMMPGGRLGRECVVCDLGPATDAVTALLSPATGGADVSDRGVASSEDLADSEFDAGAVLEAEGSGAGAEDPRENPVSGLLPARYAARHWRRALDALGVRRLDSAGLVDVLAGLRRPPAWWSSLYAALITAPDRDALGALPVPVATVANGDSDDDPDGAAAGADERPALRVRMVTGPRGVLLPTEGLDVLALAASGLPLRVVHPDACLGTARDALRTLGAVEGTPAGVLRDPAVHEAVVDSDPDDDPEELLALAAAVLALVRDADLTPAETAAGLDWLGELLLPDTEGEFVPSAELLIANGPLDRLVAGDTPFGILAPEIADAWSTGVLEAVGVLRTFGVLYASDVTLDPDEPVLLDLDDSDTWVEEAVESPALAPARAAAARAGGRGVPVVLSSFAAVRDLELVDPAAWPEALAELAQPPLRGVVLDDEPSYTRWWLARHALLPVASPRDIDAAADAGSGSGAGEDDYDDRHRYAREGFGFDGGRGGTVRLPPAELRLPGADPLLAGLFAPAAPLPGVDAELLRALGCRLTLSDVLGDVAGVLDLLDRLGDVDRDVPWPSARALYVAAVTAVTRLAAGPDGEPGGGLADGRLDPPLTVRTPRGVVPARDAVVLDAPDLLTLLGDAEPLRVPLDRAAEIGRVLGVPLASASADCPVLDGPYNTAERQAPDGTPYVEHARLVVADLAGRPTHTPWRVVGGIGGEIHVDAEAGTDALARALAWRAGTWHRRHALAAALRDPDGTAFRDAEDDLDDEAIAPLWSAPPSS</sequence>
<evidence type="ECO:0000313" key="3">
    <source>
        <dbReference type="Proteomes" id="UP000188929"/>
    </source>
</evidence>
<proteinExistence type="predicted"/>
<dbReference type="Proteomes" id="UP000188929">
    <property type="component" value="Unassembled WGS sequence"/>
</dbReference>
<feature type="region of interest" description="Disordered" evidence="1">
    <location>
        <begin position="163"/>
        <end position="190"/>
    </location>
</feature>
<protein>
    <submittedName>
        <fullName evidence="2">Molecular chaperone Hsp90</fullName>
    </submittedName>
</protein>
<comment type="caution">
    <text evidence="2">The sequence shown here is derived from an EMBL/GenBank/DDBJ whole genome shotgun (WGS) entry which is preliminary data.</text>
</comment>
<dbReference type="InterPro" id="IPR036890">
    <property type="entry name" value="HATPase_C_sf"/>
</dbReference>
<keyword evidence="3" id="KW-1185">Reference proteome</keyword>
<organism evidence="2 3">
    <name type="scientific">Pseudofrankia asymbiotica</name>
    <dbReference type="NCBI Taxonomy" id="1834516"/>
    <lineage>
        <taxon>Bacteria</taxon>
        <taxon>Bacillati</taxon>
        <taxon>Actinomycetota</taxon>
        <taxon>Actinomycetes</taxon>
        <taxon>Frankiales</taxon>
        <taxon>Frankiaceae</taxon>
        <taxon>Pseudofrankia</taxon>
    </lineage>
</organism>
<dbReference type="NCBIfam" id="NF047352">
    <property type="entry name" value="P_loop_sacsin"/>
    <property type="match status" value="1"/>
</dbReference>
<evidence type="ECO:0000256" key="1">
    <source>
        <dbReference type="SAM" id="MobiDB-lite"/>
    </source>
</evidence>